<dbReference type="AlphaFoldDB" id="A0A212KD56"/>
<dbReference type="SUPFAM" id="SSF52016">
    <property type="entry name" value="LeuD/IlvD-like"/>
    <property type="match status" value="1"/>
</dbReference>
<evidence type="ECO:0000313" key="3">
    <source>
        <dbReference type="EMBL" id="SBW09649.1"/>
    </source>
</evidence>
<dbReference type="PIRSF" id="PIRSF004966">
    <property type="entry name" value="UCP004966"/>
    <property type="match status" value="1"/>
</dbReference>
<feature type="domain" description="Phosphomevalonate dehydratase small subunit-like" evidence="2">
    <location>
        <begin position="49"/>
        <end position="118"/>
    </location>
</feature>
<gene>
    <name evidence="3" type="ORF">KL86CLO1_12705</name>
</gene>
<organism evidence="3">
    <name type="scientific">uncultured Eubacteriales bacterium</name>
    <dbReference type="NCBI Taxonomy" id="172733"/>
    <lineage>
        <taxon>Bacteria</taxon>
        <taxon>Bacillati</taxon>
        <taxon>Bacillota</taxon>
        <taxon>Clostridia</taxon>
        <taxon>Eubacteriales</taxon>
        <taxon>environmental samples</taxon>
    </lineage>
</organism>
<sequence length="147" mass="15303">MGKTFKGRVIAPGTAKAEALVSHGGFNTLASYQMALMFGDKQVKCGDQNNGDLYKKPMLGKALCLPETIGSTTGGMVLYAACALGKQPACMLFSKPIDSLAASGAILAANWTEAQMPVVDSLGEEFLTCVQDGMSITVDTDGTVTVE</sequence>
<reference evidence="3" key="1">
    <citation type="submission" date="2016-04" db="EMBL/GenBank/DDBJ databases">
        <authorList>
            <person name="Evans L.H."/>
            <person name="Alamgir A."/>
            <person name="Owens N."/>
            <person name="Weber N.D."/>
            <person name="Virtaneva K."/>
            <person name="Barbian K."/>
            <person name="Babar A."/>
            <person name="Rosenke K."/>
        </authorList>
    </citation>
    <scope>NUCLEOTIDE SEQUENCE</scope>
    <source>
        <strain evidence="3">86</strain>
    </source>
</reference>
<protein>
    <recommendedName>
        <fullName evidence="2">Phosphomevalonate dehydratase small subunit-like domain-containing protein</fullName>
    </recommendedName>
</protein>
<dbReference type="Pfam" id="PF01989">
    <property type="entry name" value="AcnX_swivel_put"/>
    <property type="match status" value="1"/>
</dbReference>
<name>A0A212KD56_9FIRM</name>
<dbReference type="InterPro" id="IPR002840">
    <property type="entry name" value="PMDh-S-like_dom"/>
</dbReference>
<accession>A0A212KD56</accession>
<proteinExistence type="predicted"/>
<keyword evidence="1" id="KW-0456">Lyase</keyword>
<dbReference type="GO" id="GO:0016829">
    <property type="term" value="F:lyase activity"/>
    <property type="evidence" value="ECO:0007669"/>
    <property type="project" value="UniProtKB-KW"/>
</dbReference>
<dbReference type="Gene3D" id="3.50.30.10">
    <property type="entry name" value="Phosphohistidine domain"/>
    <property type="match status" value="1"/>
</dbReference>
<dbReference type="InterPro" id="IPR012016">
    <property type="entry name" value="PMDh-S-like"/>
</dbReference>
<dbReference type="EMBL" id="FLUN01000001">
    <property type="protein sequence ID" value="SBW09649.1"/>
    <property type="molecule type" value="Genomic_DNA"/>
</dbReference>
<evidence type="ECO:0000256" key="1">
    <source>
        <dbReference type="ARBA" id="ARBA00023239"/>
    </source>
</evidence>
<evidence type="ECO:0000259" key="2">
    <source>
        <dbReference type="Pfam" id="PF01989"/>
    </source>
</evidence>